<protein>
    <submittedName>
        <fullName evidence="1">Uncharacterized protein</fullName>
    </submittedName>
</protein>
<accession>A0ACB8DVZ2</accession>
<keyword evidence="2" id="KW-1185">Reference proteome</keyword>
<organism evidence="1 2">
    <name type="scientific">Dermacentor silvarum</name>
    <name type="common">Tick</name>
    <dbReference type="NCBI Taxonomy" id="543639"/>
    <lineage>
        <taxon>Eukaryota</taxon>
        <taxon>Metazoa</taxon>
        <taxon>Ecdysozoa</taxon>
        <taxon>Arthropoda</taxon>
        <taxon>Chelicerata</taxon>
        <taxon>Arachnida</taxon>
        <taxon>Acari</taxon>
        <taxon>Parasitiformes</taxon>
        <taxon>Ixodida</taxon>
        <taxon>Ixodoidea</taxon>
        <taxon>Ixodidae</taxon>
        <taxon>Rhipicephalinae</taxon>
        <taxon>Dermacentor</taxon>
    </lineage>
</organism>
<gene>
    <name evidence="1" type="ORF">HPB49_005779</name>
</gene>
<dbReference type="Proteomes" id="UP000821865">
    <property type="component" value="Chromosome 1"/>
</dbReference>
<name>A0ACB8DVZ2_DERSI</name>
<dbReference type="EMBL" id="CM023470">
    <property type="protein sequence ID" value="KAH7978511.1"/>
    <property type="molecule type" value="Genomic_DNA"/>
</dbReference>
<evidence type="ECO:0000313" key="2">
    <source>
        <dbReference type="Proteomes" id="UP000821865"/>
    </source>
</evidence>
<proteinExistence type="predicted"/>
<sequence length="472" mass="51315">MAFPARGRRSVAFGYAFFFEPQEQPAARQKENLATWRLDRFRADSQQTARAERFMLSSMNTSALAACPAANTHNSEWAMPLDARIEECKVGGATGDQPLCPPMSALAAVSRRGAPRGSDKADTLSGVSLTVGAVSSFSVKGSARSSRSSECSSLAPYWVPEEVKHYFRHRHPATDDGEVSSQKTDAALREIGRERELPAADDSHWSGWTGKCCRNRSHALVTIMAVAVALLICLLVAELLVYFHGTVSGSGVQAPGAVPTSGDDSAARYPVGAADDNHGDYLMPAPRGTRNHGVPEVVADSRHRGLDEVTASSDHETSTMHDTAHVQTGGVGSFRANGIAVLRESESPQRDVVDSWWWYLEGKGCRRWRFPRGRCPSPKADVFRTSLECVRRCADEPGRRRGPCRVPATVLCDAQQLRFGVFADEATDGSGARLCREVPSASDHHARQQCLVGANRFPTMEACRKACLRAFP</sequence>
<evidence type="ECO:0000313" key="1">
    <source>
        <dbReference type="EMBL" id="KAH7978511.1"/>
    </source>
</evidence>
<reference evidence="1" key="1">
    <citation type="submission" date="2020-05" db="EMBL/GenBank/DDBJ databases">
        <title>Large-scale comparative analyses of tick genomes elucidate their genetic diversity and vector capacities.</title>
        <authorList>
            <person name="Jia N."/>
            <person name="Wang J."/>
            <person name="Shi W."/>
            <person name="Du L."/>
            <person name="Sun Y."/>
            <person name="Zhan W."/>
            <person name="Jiang J."/>
            <person name="Wang Q."/>
            <person name="Zhang B."/>
            <person name="Ji P."/>
            <person name="Sakyi L.B."/>
            <person name="Cui X."/>
            <person name="Yuan T."/>
            <person name="Jiang B."/>
            <person name="Yang W."/>
            <person name="Lam T.T.-Y."/>
            <person name="Chang Q."/>
            <person name="Ding S."/>
            <person name="Wang X."/>
            <person name="Zhu J."/>
            <person name="Ruan X."/>
            <person name="Zhao L."/>
            <person name="Wei J."/>
            <person name="Que T."/>
            <person name="Du C."/>
            <person name="Cheng J."/>
            <person name="Dai P."/>
            <person name="Han X."/>
            <person name="Huang E."/>
            <person name="Gao Y."/>
            <person name="Liu J."/>
            <person name="Shao H."/>
            <person name="Ye R."/>
            <person name="Li L."/>
            <person name="Wei W."/>
            <person name="Wang X."/>
            <person name="Wang C."/>
            <person name="Yang T."/>
            <person name="Huo Q."/>
            <person name="Li W."/>
            <person name="Guo W."/>
            <person name="Chen H."/>
            <person name="Zhou L."/>
            <person name="Ni X."/>
            <person name="Tian J."/>
            <person name="Zhou Y."/>
            <person name="Sheng Y."/>
            <person name="Liu T."/>
            <person name="Pan Y."/>
            <person name="Xia L."/>
            <person name="Li J."/>
            <person name="Zhao F."/>
            <person name="Cao W."/>
        </authorList>
    </citation>
    <scope>NUCLEOTIDE SEQUENCE</scope>
    <source>
        <strain evidence="1">Dsil-2018</strain>
    </source>
</reference>
<comment type="caution">
    <text evidence="1">The sequence shown here is derived from an EMBL/GenBank/DDBJ whole genome shotgun (WGS) entry which is preliminary data.</text>
</comment>